<reference evidence="3" key="1">
    <citation type="submission" date="2018-05" db="EMBL/GenBank/DDBJ databases">
        <title>Draft genome sequence of Stemphylium lycopersici strain CIDEFI 213.</title>
        <authorList>
            <person name="Medina R."/>
            <person name="Franco M.E.E."/>
            <person name="Lucentini C.G."/>
            <person name="Saparrat M.C.N."/>
            <person name="Balatti P.A."/>
        </authorList>
    </citation>
    <scope>NUCLEOTIDE SEQUENCE [LARGE SCALE GENOMIC DNA]</scope>
    <source>
        <strain evidence="3">CIDEFI 213</strain>
    </source>
</reference>
<evidence type="ECO:0000313" key="3">
    <source>
        <dbReference type="Proteomes" id="UP000249619"/>
    </source>
</evidence>
<organism evidence="2 3">
    <name type="scientific">Stemphylium lycopersici</name>
    <name type="common">Tomato gray leaf spot disease fungus</name>
    <name type="synonym">Thyrospora lycopersici</name>
    <dbReference type="NCBI Taxonomy" id="183478"/>
    <lineage>
        <taxon>Eukaryota</taxon>
        <taxon>Fungi</taxon>
        <taxon>Dikarya</taxon>
        <taxon>Ascomycota</taxon>
        <taxon>Pezizomycotina</taxon>
        <taxon>Dothideomycetes</taxon>
        <taxon>Pleosporomycetidae</taxon>
        <taxon>Pleosporales</taxon>
        <taxon>Pleosporineae</taxon>
        <taxon>Pleosporaceae</taxon>
        <taxon>Stemphylium</taxon>
    </lineage>
</organism>
<evidence type="ECO:0000256" key="1">
    <source>
        <dbReference type="SAM" id="SignalP"/>
    </source>
</evidence>
<feature type="chain" id="PRO_5016810154" evidence="1">
    <location>
        <begin position="17"/>
        <end position="43"/>
    </location>
</feature>
<accession>A0A364MV66</accession>
<sequence>MKFITISFTLLASTLALSILQEDGSIPELLPEIIVVALHMVIP</sequence>
<proteinExistence type="predicted"/>
<feature type="signal peptide" evidence="1">
    <location>
        <begin position="1"/>
        <end position="16"/>
    </location>
</feature>
<keyword evidence="1" id="KW-0732">Signal</keyword>
<dbReference type="AlphaFoldDB" id="A0A364MV66"/>
<protein>
    <submittedName>
        <fullName evidence="2">Uncharacterized protein</fullName>
    </submittedName>
</protein>
<dbReference type="Proteomes" id="UP000249619">
    <property type="component" value="Unassembled WGS sequence"/>
</dbReference>
<keyword evidence="3" id="KW-1185">Reference proteome</keyword>
<evidence type="ECO:0000313" key="2">
    <source>
        <dbReference type="EMBL" id="RAR03768.1"/>
    </source>
</evidence>
<gene>
    <name evidence="2" type="ORF">DDE83_008102</name>
</gene>
<name>A0A364MV66_STELY</name>
<comment type="caution">
    <text evidence="2">The sequence shown here is derived from an EMBL/GenBank/DDBJ whole genome shotgun (WGS) entry which is preliminary data.</text>
</comment>
<dbReference type="EMBL" id="QGDH01000171">
    <property type="protein sequence ID" value="RAR03768.1"/>
    <property type="molecule type" value="Genomic_DNA"/>
</dbReference>